<dbReference type="AlphaFoldDB" id="A0A974P5B1"/>
<evidence type="ECO:0000313" key="2">
    <source>
        <dbReference type="EMBL" id="QQZ50684.1"/>
    </source>
</evidence>
<dbReference type="EMBL" id="CP068570">
    <property type="protein sequence ID" value="QQZ50684.1"/>
    <property type="molecule type" value="Genomic_DNA"/>
</dbReference>
<organism evidence="2">
    <name type="scientific">Phenylobacterium glaciei</name>
    <dbReference type="NCBI Taxonomy" id="2803784"/>
    <lineage>
        <taxon>Bacteria</taxon>
        <taxon>Pseudomonadati</taxon>
        <taxon>Pseudomonadota</taxon>
        <taxon>Alphaproteobacteria</taxon>
        <taxon>Caulobacterales</taxon>
        <taxon>Caulobacteraceae</taxon>
        <taxon>Phenylobacterium</taxon>
    </lineage>
</organism>
<reference evidence="2" key="1">
    <citation type="submission" date="2021-01" db="EMBL/GenBank/DDBJ databases">
        <title>Genome sequence of Phenylobacterium sp. 20VBR1 isolated from a valley glaceir, Ny-Alesund, Svalbard.</title>
        <authorList>
            <person name="Thomas F.A."/>
            <person name="Krishnan K.P."/>
            <person name="Sinha R.K."/>
        </authorList>
    </citation>
    <scope>NUCLEOTIDE SEQUENCE</scope>
    <source>
        <strain evidence="2">20VBR1</strain>
    </source>
</reference>
<feature type="region of interest" description="Disordered" evidence="1">
    <location>
        <begin position="326"/>
        <end position="361"/>
    </location>
</feature>
<evidence type="ECO:0000256" key="1">
    <source>
        <dbReference type="SAM" id="MobiDB-lite"/>
    </source>
</evidence>
<gene>
    <name evidence="2" type="ORF">JKL49_04380</name>
</gene>
<protein>
    <submittedName>
        <fullName evidence="2">Uncharacterized protein</fullName>
    </submittedName>
</protein>
<accession>A0A974P5B1</accession>
<proteinExistence type="predicted"/>
<name>A0A974P5B1_9CAUL</name>
<sequence length="361" mass="38401">MAYQAMANDRAVSSDINALGTASSLGVAVLGAGHAAADTLRFWQGLGAIFLIRDELTATKPRSRLYSIGAQALRAQVLRAAALQAATQALSATVAGGDDELSLSSRIADACELDSLRVLPKAYKADADFVLNISKAISTLDSRCSDLTNAETKLHRAQKVWSSSERGVIQNLATDIADFDATIARLDRGLRARPSETLSVVLRAPLNLASNLVGGSGPADYSGRNLSLVAAPYDFELRSLPSPGYVQGLEVPSLISPGSGVPANLQKLGGSGQKQDARSLFTDLQTRTHDINKLIDQVNDAIIDVQILNAVNRTSTMRVNFGADARPSRWSRLDPSSAAASPTGARRVRSVPQTSRHCRRR</sequence>